<keyword evidence="5" id="KW-1185">Reference proteome</keyword>
<reference evidence="4" key="1">
    <citation type="submission" date="2021-12" db="EMBL/GenBank/DDBJ databases">
        <title>Discovery of the Pendulisporaceae a myxobacterial family with distinct sporulation behavior and unique specialized metabolism.</title>
        <authorList>
            <person name="Garcia R."/>
            <person name="Popoff A."/>
            <person name="Bader C.D."/>
            <person name="Loehr J."/>
            <person name="Walesch S."/>
            <person name="Walt C."/>
            <person name="Boldt J."/>
            <person name="Bunk B."/>
            <person name="Haeckl F.J.F.P.J."/>
            <person name="Gunesch A.P."/>
            <person name="Birkelbach J."/>
            <person name="Nuebel U."/>
            <person name="Pietschmann T."/>
            <person name="Bach T."/>
            <person name="Mueller R."/>
        </authorList>
    </citation>
    <scope>NUCLEOTIDE SEQUENCE</scope>
    <source>
        <strain evidence="4">MSr11367</strain>
    </source>
</reference>
<gene>
    <name evidence="4" type="ORF">LVJ94_27035</name>
</gene>
<dbReference type="Pfam" id="PF06742">
    <property type="entry name" value="DUF1214"/>
    <property type="match status" value="1"/>
</dbReference>
<dbReference type="Proteomes" id="UP001374803">
    <property type="component" value="Chromosome"/>
</dbReference>
<feature type="domain" description="DUF1214" evidence="2">
    <location>
        <begin position="250"/>
        <end position="334"/>
    </location>
</feature>
<evidence type="ECO:0000259" key="2">
    <source>
        <dbReference type="Pfam" id="PF06742"/>
    </source>
</evidence>
<dbReference type="InterPro" id="IPR037049">
    <property type="entry name" value="DUF1214_C_sf"/>
</dbReference>
<dbReference type="RefSeq" id="WP_394830167.1">
    <property type="nucleotide sequence ID" value="NZ_CP089929.1"/>
</dbReference>
<name>A0ABZ2KR78_9BACT</name>
<feature type="chain" id="PRO_5046528201" evidence="1">
    <location>
        <begin position="26"/>
        <end position="351"/>
    </location>
</feature>
<dbReference type="EMBL" id="CP089983">
    <property type="protein sequence ID" value="WXB00565.1"/>
    <property type="molecule type" value="Genomic_DNA"/>
</dbReference>
<evidence type="ECO:0000256" key="1">
    <source>
        <dbReference type="SAM" id="SignalP"/>
    </source>
</evidence>
<dbReference type="PROSITE" id="PS51257">
    <property type="entry name" value="PROKAR_LIPOPROTEIN"/>
    <property type="match status" value="1"/>
</dbReference>
<feature type="signal peptide" evidence="1">
    <location>
        <begin position="1"/>
        <end position="25"/>
    </location>
</feature>
<dbReference type="PANTHER" id="PTHR36509:SF2">
    <property type="entry name" value="BLL3101 PROTEIN"/>
    <property type="match status" value="1"/>
</dbReference>
<accession>A0ABZ2KR78</accession>
<evidence type="ECO:0000313" key="4">
    <source>
        <dbReference type="EMBL" id="WXB00565.1"/>
    </source>
</evidence>
<dbReference type="SUPFAM" id="SSF160935">
    <property type="entry name" value="VPA0735-like"/>
    <property type="match status" value="1"/>
</dbReference>
<protein>
    <submittedName>
        <fullName evidence="4">DUF1254 domain-containing protein</fullName>
    </submittedName>
</protein>
<evidence type="ECO:0000313" key="5">
    <source>
        <dbReference type="Proteomes" id="UP001374803"/>
    </source>
</evidence>
<feature type="domain" description="DUF1254" evidence="3">
    <location>
        <begin position="63"/>
        <end position="173"/>
    </location>
</feature>
<dbReference type="InterPro" id="IPR010679">
    <property type="entry name" value="DUF1254"/>
</dbReference>
<dbReference type="InterPro" id="IPR010621">
    <property type="entry name" value="DUF1214"/>
</dbReference>
<dbReference type="InterPro" id="IPR037050">
    <property type="entry name" value="DUF1254_sf"/>
</dbReference>
<keyword evidence="1" id="KW-0732">Signal</keyword>
<dbReference type="Gene3D" id="2.60.120.600">
    <property type="entry name" value="Domain of unknown function DUF1214, C-terminal domain"/>
    <property type="match status" value="1"/>
</dbReference>
<dbReference type="Gene3D" id="2.60.40.1610">
    <property type="entry name" value="Domain of unknown function DUF1254"/>
    <property type="match status" value="1"/>
</dbReference>
<proteinExistence type="predicted"/>
<dbReference type="PANTHER" id="PTHR36509">
    <property type="entry name" value="BLL3101 PROTEIN"/>
    <property type="match status" value="1"/>
</dbReference>
<organism evidence="4 5">
    <name type="scientific">Pendulispora rubella</name>
    <dbReference type="NCBI Taxonomy" id="2741070"/>
    <lineage>
        <taxon>Bacteria</taxon>
        <taxon>Pseudomonadati</taxon>
        <taxon>Myxococcota</taxon>
        <taxon>Myxococcia</taxon>
        <taxon>Myxococcales</taxon>
        <taxon>Sorangiineae</taxon>
        <taxon>Pendulisporaceae</taxon>
        <taxon>Pendulispora</taxon>
    </lineage>
</organism>
<dbReference type="Pfam" id="PF06863">
    <property type="entry name" value="DUF1254"/>
    <property type="match status" value="1"/>
</dbReference>
<evidence type="ECO:0000259" key="3">
    <source>
        <dbReference type="Pfam" id="PF06863"/>
    </source>
</evidence>
<sequence>MTNFRILASVAPAMALAATSCAAHAQPPSQPPSNSAAPVTIDNYNRAQTDVYFAGTVKAGTLGQFKHGRELAPIVNRGIVRGNRDTLYSFAVFDFDAGPVTITLPDPGHRFMVMQVVNEDQYTPAVFYDAGTYTLTREGIGTRYAMVVVRMVLDPANPQDAQQIHALQDKLTVSQRSPGTFEVPNWDETSLKKVRTALLQLGETVSDTRRMFGAKADHVDPMRHLIGTALIWGGLPEKDGLYLPITPERNDGTTVHTLTVKDVPVDGFWSVTVYNAEGYLESNAYNTYSVSKMNAKAGADGSVTIRFGGCDGKIPNCLPIMKGWNYTVRLFRPRTEILDGAWKFPKAHPEG</sequence>